<evidence type="ECO:0000313" key="5">
    <source>
        <dbReference type="Proteomes" id="UP000051221"/>
    </source>
</evidence>
<accession>A0A0Q2Y1X4</accession>
<reference evidence="4 5" key="1">
    <citation type="submission" date="2015-08" db="EMBL/GenBank/DDBJ databases">
        <title>Antibacterial properties of a collection of Vibrionaceae strains.</title>
        <authorList>
            <person name="Giubergia S."/>
        </authorList>
    </citation>
    <scope>NUCLEOTIDE SEQUENCE [LARGE SCALE GENOMIC DNA]</scope>
    <source>
        <strain evidence="4 5">S0821</strain>
    </source>
</reference>
<feature type="domain" description="DUF4174" evidence="3">
    <location>
        <begin position="19"/>
        <end position="133"/>
    </location>
</feature>
<gene>
    <name evidence="4" type="ORF">AMR76_06310</name>
</gene>
<evidence type="ECO:0000313" key="4">
    <source>
        <dbReference type="EMBL" id="KQH86700.1"/>
    </source>
</evidence>
<name>A0A0Q2Y1X4_VIBFU</name>
<dbReference type="Pfam" id="PF13778">
    <property type="entry name" value="DUF4174"/>
    <property type="match status" value="1"/>
</dbReference>
<feature type="signal peptide" evidence="2">
    <location>
        <begin position="1"/>
        <end position="17"/>
    </location>
</feature>
<dbReference type="RefSeq" id="WP_055465636.1">
    <property type="nucleotide sequence ID" value="NZ_JBBMII010000002.1"/>
</dbReference>
<dbReference type="InParanoid" id="A0A0Q2Y1X4"/>
<proteinExistence type="predicted"/>
<dbReference type="Proteomes" id="UP000051221">
    <property type="component" value="Unassembled WGS sequence"/>
</dbReference>
<protein>
    <recommendedName>
        <fullName evidence="3">DUF4174 domain-containing protein</fullName>
    </recommendedName>
</protein>
<evidence type="ECO:0000256" key="2">
    <source>
        <dbReference type="SAM" id="SignalP"/>
    </source>
</evidence>
<organism evidence="4 5">
    <name type="scientific">Vibrio furnissii</name>
    <dbReference type="NCBI Taxonomy" id="29494"/>
    <lineage>
        <taxon>Bacteria</taxon>
        <taxon>Pseudomonadati</taxon>
        <taxon>Pseudomonadota</taxon>
        <taxon>Gammaproteobacteria</taxon>
        <taxon>Vibrionales</taxon>
        <taxon>Vibrionaceae</taxon>
        <taxon>Vibrio</taxon>
    </lineage>
</organism>
<keyword evidence="1 2" id="KW-0732">Signal</keyword>
<dbReference type="InterPro" id="IPR025232">
    <property type="entry name" value="DUF4174"/>
</dbReference>
<dbReference type="EMBL" id="LKHS01000005">
    <property type="protein sequence ID" value="KQH86700.1"/>
    <property type="molecule type" value="Genomic_DNA"/>
</dbReference>
<comment type="caution">
    <text evidence="4">The sequence shown here is derived from an EMBL/GenBank/DDBJ whole genome shotgun (WGS) entry which is preliminary data.</text>
</comment>
<dbReference type="AlphaFoldDB" id="A0A0Q2Y1X4"/>
<sequence length="143" mass="16769">MKLWALCLSALPLLAFAYPLNSNAWSHRSVLFFAPTEDDYVRQFLLETLMHECELDERDVVTIIITEDGFSYPAWLKHEFNLQDVSMIYRVPTGSHTTLLVGKDGEEKLRWGKTTDWMQVKKTIDAMPMRQQEMQRRVSRCQI</sequence>
<keyword evidence="5" id="KW-1185">Reference proteome</keyword>
<evidence type="ECO:0000256" key="1">
    <source>
        <dbReference type="ARBA" id="ARBA00022729"/>
    </source>
</evidence>
<evidence type="ECO:0000259" key="3">
    <source>
        <dbReference type="Pfam" id="PF13778"/>
    </source>
</evidence>
<feature type="chain" id="PRO_5006200104" description="DUF4174 domain-containing protein" evidence="2">
    <location>
        <begin position="18"/>
        <end position="143"/>
    </location>
</feature>